<dbReference type="EMBL" id="JACJTU010000002">
    <property type="protein sequence ID" value="MBD2733033.1"/>
    <property type="molecule type" value="Genomic_DNA"/>
</dbReference>
<proteinExistence type="predicted"/>
<accession>A0ABR8K0S5</accession>
<protein>
    <submittedName>
        <fullName evidence="1">Uncharacterized protein</fullName>
    </submittedName>
</protein>
<comment type="caution">
    <text evidence="1">The sequence shown here is derived from an EMBL/GenBank/DDBJ whole genome shotgun (WGS) entry which is preliminary data.</text>
</comment>
<gene>
    <name evidence="1" type="ORF">H6H03_03765</name>
</gene>
<keyword evidence="2" id="KW-1185">Reference proteome</keyword>
<dbReference type="Proteomes" id="UP000637383">
    <property type="component" value="Unassembled WGS sequence"/>
</dbReference>
<sequence>MVALELLVEFRIIFTKMSIYFVREEGIPLEQRRGIETIDRNLVFVLVRASVERVAQAFSTLKQMNVWVRNAYECEIEIQNESTFVFQLRGHPWSLIYKLYRSSIRIYLTEEDARKLSGFMNTSVIYYAGSDTSGTIEYHLYTNGILQEKLYFEENFKCEFQSQLRQVEVRNIKKDPYTFTMNFIREQEAYIPCVVEVKKLLVGQHTTLRIEDLMLNEVERMDYLAQQ</sequence>
<evidence type="ECO:0000313" key="1">
    <source>
        <dbReference type="EMBL" id="MBD2733033.1"/>
    </source>
</evidence>
<evidence type="ECO:0000313" key="2">
    <source>
        <dbReference type="Proteomes" id="UP000637383"/>
    </source>
</evidence>
<reference evidence="1 2" key="1">
    <citation type="journal article" date="2020" name="ISME J.">
        <title>Comparative genomics reveals insights into cyanobacterial evolution and habitat adaptation.</title>
        <authorList>
            <person name="Chen M.Y."/>
            <person name="Teng W.K."/>
            <person name="Zhao L."/>
            <person name="Hu C.X."/>
            <person name="Zhou Y.K."/>
            <person name="Han B.P."/>
            <person name="Song L.R."/>
            <person name="Shu W.S."/>
        </authorList>
    </citation>
    <scope>NUCLEOTIDE SEQUENCE [LARGE SCALE GENOMIC DNA]</scope>
    <source>
        <strain evidence="1 2">FACHB-159</strain>
    </source>
</reference>
<organism evidence="1 2">
    <name type="scientific">Nostoc paludosum FACHB-159</name>
    <dbReference type="NCBI Taxonomy" id="2692908"/>
    <lineage>
        <taxon>Bacteria</taxon>
        <taxon>Bacillati</taxon>
        <taxon>Cyanobacteriota</taxon>
        <taxon>Cyanophyceae</taxon>
        <taxon>Nostocales</taxon>
        <taxon>Nostocaceae</taxon>
        <taxon>Nostoc</taxon>
    </lineage>
</organism>
<name>A0ABR8K0S5_9NOSO</name>
<dbReference type="RefSeq" id="WP_190953783.1">
    <property type="nucleotide sequence ID" value="NZ_JACJTU010000002.1"/>
</dbReference>